<dbReference type="RefSeq" id="WP_134751332.1">
    <property type="nucleotide sequence ID" value="NZ_MYFO02000005.1"/>
</dbReference>
<dbReference type="EMBL" id="MYFO01000007">
    <property type="protein sequence ID" value="TFE89291.1"/>
    <property type="molecule type" value="Genomic_DNA"/>
</dbReference>
<dbReference type="OrthoDB" id="9784166at2"/>
<dbReference type="GO" id="GO:0002949">
    <property type="term" value="P:tRNA threonylcarbamoyladenosine modification"/>
    <property type="evidence" value="ECO:0007669"/>
    <property type="project" value="InterPro"/>
</dbReference>
<dbReference type="InterPro" id="IPR043129">
    <property type="entry name" value="ATPase_NBD"/>
</dbReference>
<evidence type="ECO:0000256" key="1">
    <source>
        <dbReference type="SAM" id="MobiDB-lite"/>
    </source>
</evidence>
<dbReference type="InterPro" id="IPR000905">
    <property type="entry name" value="Gcp-like_dom"/>
</dbReference>
<dbReference type="PANTHER" id="PTHR11735">
    <property type="entry name" value="TRNA N6-ADENOSINE THREONYLCARBAMOYLTRANSFERASE"/>
    <property type="match status" value="1"/>
</dbReference>
<dbReference type="NCBIfam" id="TIGR03725">
    <property type="entry name" value="T6A_YeaZ"/>
    <property type="match status" value="1"/>
</dbReference>
<name>A0A4Y8Q5C4_9BACL</name>
<gene>
    <name evidence="3" type="ORF">B5M42_07470</name>
</gene>
<dbReference type="AlphaFoldDB" id="A0A4Y8Q5C4"/>
<comment type="caution">
    <text evidence="3">The sequence shown here is derived from an EMBL/GenBank/DDBJ whole genome shotgun (WGS) entry which is preliminary data.</text>
</comment>
<feature type="region of interest" description="Disordered" evidence="1">
    <location>
        <begin position="166"/>
        <end position="188"/>
    </location>
</feature>
<reference evidence="3 4" key="1">
    <citation type="submission" date="2017-03" db="EMBL/GenBank/DDBJ databases">
        <title>Isolation of Levoglucosan Utilizing Bacteria.</title>
        <authorList>
            <person name="Arya A.S."/>
        </authorList>
    </citation>
    <scope>NUCLEOTIDE SEQUENCE [LARGE SCALE GENOMIC DNA]</scope>
    <source>
        <strain evidence="3 4">MEC069</strain>
    </source>
</reference>
<evidence type="ECO:0000313" key="3">
    <source>
        <dbReference type="EMBL" id="TFE89291.1"/>
    </source>
</evidence>
<dbReference type="GO" id="GO:0016740">
    <property type="term" value="F:transferase activity"/>
    <property type="evidence" value="ECO:0007669"/>
    <property type="project" value="UniProtKB-KW"/>
</dbReference>
<dbReference type="Gene3D" id="3.30.420.40">
    <property type="match status" value="1"/>
</dbReference>
<dbReference type="PANTHER" id="PTHR11735:SF11">
    <property type="entry name" value="TRNA THREONYLCARBAMOYLADENOSINE BIOSYNTHESIS PROTEIN TSAB"/>
    <property type="match status" value="1"/>
</dbReference>
<feature type="domain" description="Gcp-like" evidence="2">
    <location>
        <begin position="42"/>
        <end position="120"/>
    </location>
</feature>
<dbReference type="InterPro" id="IPR022496">
    <property type="entry name" value="T6A_TsaB"/>
</dbReference>
<accession>A0A4Y8Q5C4</accession>
<evidence type="ECO:0000259" key="2">
    <source>
        <dbReference type="Pfam" id="PF00814"/>
    </source>
</evidence>
<feature type="compositionally biased region" description="Low complexity" evidence="1">
    <location>
        <begin position="177"/>
        <end position="188"/>
    </location>
</feature>
<dbReference type="Pfam" id="PF00814">
    <property type="entry name" value="TsaD"/>
    <property type="match status" value="1"/>
</dbReference>
<evidence type="ECO:0000313" key="4">
    <source>
        <dbReference type="Proteomes" id="UP000298246"/>
    </source>
</evidence>
<organism evidence="3 4">
    <name type="scientific">Paenibacillus athensensis</name>
    <dbReference type="NCBI Taxonomy" id="1967502"/>
    <lineage>
        <taxon>Bacteria</taxon>
        <taxon>Bacillati</taxon>
        <taxon>Bacillota</taxon>
        <taxon>Bacilli</taxon>
        <taxon>Bacillales</taxon>
        <taxon>Paenibacillaceae</taxon>
        <taxon>Paenibacillus</taxon>
    </lineage>
</organism>
<proteinExistence type="predicted"/>
<dbReference type="SUPFAM" id="SSF53067">
    <property type="entry name" value="Actin-like ATPase domain"/>
    <property type="match status" value="1"/>
</dbReference>
<dbReference type="CDD" id="cd24032">
    <property type="entry name" value="ASKHA_NBD_TsaB"/>
    <property type="match status" value="1"/>
</dbReference>
<dbReference type="Proteomes" id="UP000298246">
    <property type="component" value="Unassembled WGS sequence"/>
</dbReference>
<keyword evidence="3" id="KW-0808">Transferase</keyword>
<dbReference type="GO" id="GO:0005829">
    <property type="term" value="C:cytosol"/>
    <property type="evidence" value="ECO:0007669"/>
    <property type="project" value="TreeGrafter"/>
</dbReference>
<sequence length="346" mass="34565">MTDSRSGSADIQTGRFLALDTSTASLTIAVLEQGRVLGELNTVAERNHSIGLLPNIRQLLGELGLKPRDLEAVAVGQGPGSYTGVRIGVSTAKTFAWALGIPLLGVSSLEALAYGAALADRAAARAEAGGSVAASAAQAAAGAGSTGASAAEGSARAALEAASAGAAAEGPHGGRAESGSGSAAGALAVPHAGDSGTTWIVPLMDARRTQAFTAVFAAAGTGTTPPAWRRVRADGIRLMGDWADELLAQLAAPDALADAADAARPRRIVFAGETAGFAEPIARVAAQAGCAVVALPHALQASALGLFAWPRLAGGEREDVHGFVPNYAQLPEAEVKLLAKAQKGDD</sequence>
<protein>
    <submittedName>
        <fullName evidence="3">tRNA (Adenosine(37)-N6)-threonylcarbamoyltransferase complex dimerization subunit type 1 TsaB</fullName>
    </submittedName>
</protein>
<keyword evidence="4" id="KW-1185">Reference proteome</keyword>